<accession>A0ABT8C0X2</accession>
<gene>
    <name evidence="1" type="ORF">QWZ16_22020</name>
</gene>
<organism evidence="1 2">
    <name type="scientific">Vibrio ostreicida</name>
    <dbReference type="NCBI Taxonomy" id="526588"/>
    <lineage>
        <taxon>Bacteria</taxon>
        <taxon>Pseudomonadati</taxon>
        <taxon>Pseudomonadota</taxon>
        <taxon>Gammaproteobacteria</taxon>
        <taxon>Vibrionales</taxon>
        <taxon>Vibrionaceae</taxon>
        <taxon>Vibrio</taxon>
    </lineage>
</organism>
<name>A0ABT8C0X2_9VIBR</name>
<sequence>MTMLTKMLSAGAVSILLIGCGGGNESDPKLETPSVALQSGFFLSGVVLDGYLKNAIVCLDKNSNAFCDSSDGEIVRTDELGRYTLPYEGAIENYMLLVEAVAGETLDSDDQGQALAHSFTLEVPSYRHQVISPLTSMVASLAASSGTGFDEAAQKLANDLNLSADMIVSDYVTQDSLQGRELHQLARGIARSLQLGMIQSANYGLAPSLVRKGALQRLGQLAIADVKSRTDKIPDGMSWSDTNDELNEIGYDYRHQLSITQDDIHGDQILLRPSAPKHGIVNDAADTFNWTLLSGFPDLKDYQYSLDKGKSWQAVTAKPLPVGAKPIPKGEVQIRIAANRERLLAAGMALISSQAFTETVIPAAPVSLSLDDGRDEIVWQDSVGYPDFSAYEYTLDNGKTWVDVVKKPQPIGDVFVPIGHLKLRVKANVTSGSPAGHVVKSTIAMTLKPDTPLAPALRFVDDDSDLLSWNWVPGFEQAQEYQIDVGEGWQEVTANPYHIGNVSISANTIKVRVKANSTNGRLWGQSLVVDTAFHKVLNKPAAPKASMVNDAEDRFDWKLVTNYDNLEHYEYSLDYGVSYRPVTSKPQVIGNDAFQAGQICIRVAALMGGAVGDSLCSDQAFTVRPPTPAAPSQGVVDDALNTFNWAWVSGFESANHYQYRIDQGQWRTLDAKPIQLDDREYLSGSIEVRIKRDPSNGREPSAVLANATALTKRPSAPLAPTGLKVDDIRDTLDWIHVAGFSALSDYEWSVNGGREWAPVPEKPLIVGDIAKPIGEVYLRVRANRVNGRQAGAVATNGAMYTARPKLPAPTNGHIASYRGINSNSIRWDYVSASVDGHRVDFNEPEYYEFTVDQGASWQTASKRPQFVGSQAYDKSIVGLRLKQNAISGLESPSSEVLWASNISGEFTALQYVPMNTFSTAADFVTHGGWSAVNCIAEYDVQGKGTPVFWALRLSHPKKETLLDKVNQLSVCDIDYWAVPNFDDVAQRSARTHDSLPEGVRSYLLSDANDYPIWANKSGQFVTLRHGVEVPPASYSNFVFARWAIPESQDLLADISSELVTMTTLLGEQAAELDEAMTFFNAWLLASQNGTKTPAELDSDSAQMRDQLSSTLTRLQGHQEQTSVRLAKFEFQARFVNNRADQDSVGFIEKVAQYRTQIQQLTQANQALAATVNLAQFGVAFSQANHHYQLAVLKQNSVKAANVGGEIHQASLDLHRTLAELEKALLNISSIEKTLDSSLAGLLEGFPTLGTLAQSIKLEWLSLSIKDQVESLSLVANDGLNRAHQAGYAVTSAQALIDGRFAKVDLFGRYLPVSVTEDNVWKCVEDTSTGGKRRLWMLLDNGLPNGQDDMPFDTSGADIRSVMGAAGLLEHVNQKKLCGFDDWALPHVVQLKSLATFKVDNVKNDGYTINTDVFHHHKALLPEYDLSHYQGGVRFYYWTNLASSASQQYAYQFSTIHNRASLQSYVRDAESGQREVTLARLVREDPVQWQYLTSNGDLTDRRVDAQCAKNTRSGEIWQIYQPNTADRYQYFSEVKQALGVANAQSWCGQSHWRLPSHFELTSLIPWDETAFSGTEPEYQNGYDKKLYLTDASTDERLELFDFSKGNVSESILYGGKGGHYLYRFVSK</sequence>
<reference evidence="2" key="1">
    <citation type="journal article" date="2019" name="Int. J. Syst. Evol. Microbiol.">
        <title>The Global Catalogue of Microorganisms (GCM) 10K type strain sequencing project: providing services to taxonomists for standard genome sequencing and annotation.</title>
        <authorList>
            <consortium name="The Broad Institute Genomics Platform"/>
            <consortium name="The Broad Institute Genome Sequencing Center for Infectious Disease"/>
            <person name="Wu L."/>
            <person name="Ma J."/>
        </authorList>
    </citation>
    <scope>NUCLEOTIDE SEQUENCE [LARGE SCALE GENOMIC DNA]</scope>
    <source>
        <strain evidence="2">CECT 7398</strain>
    </source>
</reference>
<comment type="caution">
    <text evidence="1">The sequence shown here is derived from an EMBL/GenBank/DDBJ whole genome shotgun (WGS) entry which is preliminary data.</text>
</comment>
<dbReference type="RefSeq" id="WP_170882546.1">
    <property type="nucleotide sequence ID" value="NZ_JABEYA020000003.1"/>
</dbReference>
<dbReference type="SUPFAM" id="SSF50939">
    <property type="entry name" value="Sialidases"/>
    <property type="match status" value="1"/>
</dbReference>
<dbReference type="Proteomes" id="UP001238540">
    <property type="component" value="Unassembled WGS sequence"/>
</dbReference>
<dbReference type="EMBL" id="JAUFQC010000027">
    <property type="protein sequence ID" value="MDN3612276.1"/>
    <property type="molecule type" value="Genomic_DNA"/>
</dbReference>
<keyword evidence="2" id="KW-1185">Reference proteome</keyword>
<dbReference type="PROSITE" id="PS51257">
    <property type="entry name" value="PROKAR_LIPOPROTEIN"/>
    <property type="match status" value="1"/>
</dbReference>
<dbReference type="InterPro" id="IPR036278">
    <property type="entry name" value="Sialidase_sf"/>
</dbReference>
<evidence type="ECO:0000313" key="1">
    <source>
        <dbReference type="EMBL" id="MDN3612276.1"/>
    </source>
</evidence>
<proteinExistence type="predicted"/>
<evidence type="ECO:0000313" key="2">
    <source>
        <dbReference type="Proteomes" id="UP001238540"/>
    </source>
</evidence>
<protein>
    <submittedName>
        <fullName evidence="1">DUF1566 domain-containing protein</fullName>
    </submittedName>
</protein>